<comment type="function">
    <text evidence="6">Component of the Mediator complex, a coactivator involved in the regulated transcription of nearly all RNA polymerase II-dependent genes. Mediator functions as a bridge to convey information from gene-specific regulatory proteins to the basal RNA polymerase II transcription machinery. Mediator is recruited to promoters by direct interactions with regulatory proteins and serves as a scaffold for the assembly of a functional preinitiation complex with RNA polymerase II and the general transcription factors.</text>
</comment>
<keyword evidence="8" id="KW-1185">Reference proteome</keyword>
<evidence type="ECO:0000256" key="3">
    <source>
        <dbReference type="ARBA" id="ARBA00023015"/>
    </source>
</evidence>
<evidence type="ECO:0000313" key="7">
    <source>
        <dbReference type="EMBL" id="WZN60774.1"/>
    </source>
</evidence>
<reference evidence="7 8" key="1">
    <citation type="submission" date="2024-03" db="EMBL/GenBank/DDBJ databases">
        <title>Complete genome sequence of the green alga Chloropicon roscoffensis RCC1871.</title>
        <authorList>
            <person name="Lemieux C."/>
            <person name="Pombert J.-F."/>
            <person name="Otis C."/>
            <person name="Turmel M."/>
        </authorList>
    </citation>
    <scope>NUCLEOTIDE SEQUENCE [LARGE SCALE GENOMIC DNA]</scope>
    <source>
        <strain evidence="7 8">RCC1871</strain>
    </source>
</reference>
<comment type="similarity">
    <text evidence="2 6">Belongs to the Mediator complex subunit 10 family.</text>
</comment>
<dbReference type="InterPro" id="IPR019145">
    <property type="entry name" value="Mediator_Med10"/>
</dbReference>
<protein>
    <recommendedName>
        <fullName evidence="6">Mediator of RNA polymerase II transcription subunit 10</fullName>
    </recommendedName>
    <alternativeName>
        <fullName evidence="6">Mediator complex subunit 10</fullName>
    </alternativeName>
</protein>
<keyword evidence="5 6" id="KW-0539">Nucleus</keyword>
<evidence type="ECO:0000313" key="8">
    <source>
        <dbReference type="Proteomes" id="UP001472866"/>
    </source>
</evidence>
<evidence type="ECO:0000256" key="2">
    <source>
        <dbReference type="ARBA" id="ARBA00005389"/>
    </source>
</evidence>
<evidence type="ECO:0000256" key="4">
    <source>
        <dbReference type="ARBA" id="ARBA00023163"/>
    </source>
</evidence>
<keyword evidence="3 6" id="KW-0805">Transcription regulation</keyword>
<dbReference type="Proteomes" id="UP001472866">
    <property type="component" value="Chromosome 03"/>
</dbReference>
<sequence length="125" mass="13767">MAEEAIRDALTKVHGVERLVKDFGGEGSGEELARRLNDFVASLGEVRNSAKGIEAEFPNELVRRVDTGANPDRFVLDALHTCVVENQKAKGKATNLQKFRDALLDQASVAFPAEAEAYRELKRRG</sequence>
<dbReference type="GO" id="GO:0016592">
    <property type="term" value="C:mediator complex"/>
    <property type="evidence" value="ECO:0007669"/>
    <property type="project" value="InterPro"/>
</dbReference>
<keyword evidence="6" id="KW-0010">Activator</keyword>
<proteinExistence type="inferred from homology"/>
<keyword evidence="4 6" id="KW-0804">Transcription</keyword>
<comment type="subcellular location">
    <subcellularLocation>
        <location evidence="1 6">Nucleus</location>
    </subcellularLocation>
</comment>
<dbReference type="AlphaFoldDB" id="A0AAX4P4D7"/>
<dbReference type="GO" id="GO:0003712">
    <property type="term" value="F:transcription coregulator activity"/>
    <property type="evidence" value="ECO:0007669"/>
    <property type="project" value="InterPro"/>
</dbReference>
<evidence type="ECO:0000256" key="5">
    <source>
        <dbReference type="ARBA" id="ARBA00023242"/>
    </source>
</evidence>
<dbReference type="Pfam" id="PF09748">
    <property type="entry name" value="Med10"/>
    <property type="match status" value="1"/>
</dbReference>
<organism evidence="7 8">
    <name type="scientific">Chloropicon roscoffensis</name>
    <dbReference type="NCBI Taxonomy" id="1461544"/>
    <lineage>
        <taxon>Eukaryota</taxon>
        <taxon>Viridiplantae</taxon>
        <taxon>Chlorophyta</taxon>
        <taxon>Chloropicophyceae</taxon>
        <taxon>Chloropicales</taxon>
        <taxon>Chloropicaceae</taxon>
        <taxon>Chloropicon</taxon>
    </lineage>
</organism>
<accession>A0AAX4P4D7</accession>
<evidence type="ECO:0000256" key="6">
    <source>
        <dbReference type="RuleBase" id="RU364146"/>
    </source>
</evidence>
<dbReference type="GO" id="GO:0006357">
    <property type="term" value="P:regulation of transcription by RNA polymerase II"/>
    <property type="evidence" value="ECO:0007669"/>
    <property type="project" value="InterPro"/>
</dbReference>
<evidence type="ECO:0000256" key="1">
    <source>
        <dbReference type="ARBA" id="ARBA00004123"/>
    </source>
</evidence>
<dbReference type="EMBL" id="CP151503">
    <property type="protein sequence ID" value="WZN60774.1"/>
    <property type="molecule type" value="Genomic_DNA"/>
</dbReference>
<gene>
    <name evidence="6" type="primary">MED10</name>
    <name evidence="7" type="ORF">HKI87_03g23080</name>
</gene>
<comment type="subunit">
    <text evidence="6">Component of the Mediator complex.</text>
</comment>
<name>A0AAX4P4D7_9CHLO</name>